<dbReference type="InterPro" id="IPR025491">
    <property type="entry name" value="DUF4382"/>
</dbReference>
<keyword evidence="1" id="KW-0732">Signal</keyword>
<protein>
    <submittedName>
        <fullName evidence="3">DUF4382 domain-containing protein</fullName>
    </submittedName>
</protein>
<dbReference type="EMBL" id="SMLW01000565">
    <property type="protein sequence ID" value="MTI26142.1"/>
    <property type="molecule type" value="Genomic_DNA"/>
</dbReference>
<dbReference type="Proteomes" id="UP000798808">
    <property type="component" value="Unassembled WGS sequence"/>
</dbReference>
<sequence length="303" mass="32898">MKMLRMLSVVFLSALVITACNDDDSTTNGKGKASIYITDAPIDDANVSAVVISVNRVEANGPEGWETIEEFEEPVSIDLLSYQNGEAFLLTENEMDAGTYSEVRLILNIKKKVDDQLQNEGSYIEYIDGSKEPLFVPSGAQSGYKAKGEFTIPEGGVVGITLDFDVRKAVVKAGSSGNFILKPTIRLVANQDAAMINGHFNIDSLDSAGYDKVIAFAYENDTFAESEMDEPEEGEVRFANAVTSSVVVDGDFTLAFINSGTYDLYFAAYDENGEFVELIGSYEDVTLEAGAKLELDLGLDLLN</sequence>
<evidence type="ECO:0000313" key="3">
    <source>
        <dbReference type="EMBL" id="MTI26142.1"/>
    </source>
</evidence>
<dbReference type="RefSeq" id="WP_155173007.1">
    <property type="nucleotide sequence ID" value="NZ_BAAAFL010000010.1"/>
</dbReference>
<reference evidence="3 4" key="1">
    <citation type="submission" date="2019-02" db="EMBL/GenBank/DDBJ databases">
        <authorList>
            <person name="Goldberg S.R."/>
            <person name="Haltli B.A."/>
            <person name="Correa H."/>
            <person name="Russell K.G."/>
        </authorList>
    </citation>
    <scope>NUCLEOTIDE SEQUENCE [LARGE SCALE GENOMIC DNA]</scope>
    <source>
        <strain evidence="3 4">JCM 16186</strain>
    </source>
</reference>
<proteinExistence type="predicted"/>
<evidence type="ECO:0000256" key="1">
    <source>
        <dbReference type="SAM" id="SignalP"/>
    </source>
</evidence>
<evidence type="ECO:0000313" key="4">
    <source>
        <dbReference type="Proteomes" id="UP000798808"/>
    </source>
</evidence>
<evidence type="ECO:0000259" key="2">
    <source>
        <dbReference type="Pfam" id="PF14321"/>
    </source>
</evidence>
<feature type="chain" id="PRO_5045421058" evidence="1">
    <location>
        <begin position="23"/>
        <end position="303"/>
    </location>
</feature>
<feature type="signal peptide" evidence="1">
    <location>
        <begin position="1"/>
        <end position="22"/>
    </location>
</feature>
<keyword evidence="4" id="KW-1185">Reference proteome</keyword>
<feature type="domain" description="DUF4382" evidence="2">
    <location>
        <begin position="30"/>
        <end position="183"/>
    </location>
</feature>
<accession>A0ABW9RQX3</accession>
<dbReference type="Pfam" id="PF14321">
    <property type="entry name" value="DUF4382"/>
    <property type="match status" value="1"/>
</dbReference>
<organism evidence="3 4">
    <name type="scientific">Fulvivirga kasyanovii</name>
    <dbReference type="NCBI Taxonomy" id="396812"/>
    <lineage>
        <taxon>Bacteria</taxon>
        <taxon>Pseudomonadati</taxon>
        <taxon>Bacteroidota</taxon>
        <taxon>Cytophagia</taxon>
        <taxon>Cytophagales</taxon>
        <taxon>Fulvivirgaceae</taxon>
        <taxon>Fulvivirga</taxon>
    </lineage>
</organism>
<gene>
    <name evidence="3" type="ORF">E1163_14390</name>
</gene>
<dbReference type="PROSITE" id="PS51257">
    <property type="entry name" value="PROKAR_LIPOPROTEIN"/>
    <property type="match status" value="1"/>
</dbReference>
<name>A0ABW9RQX3_9BACT</name>
<comment type="caution">
    <text evidence="3">The sequence shown here is derived from an EMBL/GenBank/DDBJ whole genome shotgun (WGS) entry which is preliminary data.</text>
</comment>